<dbReference type="InterPro" id="IPR034683">
    <property type="entry name" value="IspD/TarI"/>
</dbReference>
<dbReference type="Gene3D" id="3.90.550.10">
    <property type="entry name" value="Spore Coat Polysaccharide Biosynthesis Protein SpsA, Chain A"/>
    <property type="match status" value="1"/>
</dbReference>
<name>A0A0R2RQJ9_9BACT</name>
<dbReference type="GO" id="GO:0050518">
    <property type="term" value="F:2-C-methyl-D-erythritol 4-phosphate cytidylyltransferase activity"/>
    <property type="evidence" value="ECO:0007669"/>
    <property type="project" value="TreeGrafter"/>
</dbReference>
<evidence type="ECO:0000256" key="2">
    <source>
        <dbReference type="ARBA" id="ARBA00022695"/>
    </source>
</evidence>
<dbReference type="EMBL" id="LIBO01000041">
    <property type="protein sequence ID" value="KRO62717.1"/>
    <property type="molecule type" value="Genomic_DNA"/>
</dbReference>
<dbReference type="Proteomes" id="UP000051269">
    <property type="component" value="Unassembled WGS sequence"/>
</dbReference>
<reference evidence="3 4" key="1">
    <citation type="submission" date="2015-10" db="EMBL/GenBank/DDBJ databases">
        <title>Metagenome-Assembled Genomes uncover a global brackish microbiome.</title>
        <authorList>
            <person name="Hugerth L.W."/>
            <person name="Larsson J."/>
            <person name="Alneberg J."/>
            <person name="Lindh M.V."/>
            <person name="Legrand C."/>
            <person name="Pinhassi J."/>
            <person name="Andersson A.F."/>
        </authorList>
    </citation>
    <scope>NUCLEOTIDE SEQUENCE [LARGE SCALE GENOMIC DNA]</scope>
    <source>
        <strain evidence="3">BACL18 MAG-120507-bin52</strain>
    </source>
</reference>
<evidence type="ECO:0000256" key="1">
    <source>
        <dbReference type="ARBA" id="ARBA00022679"/>
    </source>
</evidence>
<protein>
    <recommendedName>
        <fullName evidence="5">2-C-methyl-D-erythritol 4-phosphate cytidylyltransferase</fullName>
    </recommendedName>
</protein>
<dbReference type="InterPro" id="IPR050088">
    <property type="entry name" value="IspD/TarI_cytidylyltransf_bact"/>
</dbReference>
<dbReference type="PANTHER" id="PTHR32125:SF4">
    <property type="entry name" value="2-C-METHYL-D-ERYTHRITOL 4-PHOSPHATE CYTIDYLYLTRANSFERASE, CHLOROPLASTIC"/>
    <property type="match status" value="1"/>
</dbReference>
<dbReference type="InterPro" id="IPR029044">
    <property type="entry name" value="Nucleotide-diphossugar_trans"/>
</dbReference>
<dbReference type="SUPFAM" id="SSF53448">
    <property type="entry name" value="Nucleotide-diphospho-sugar transferases"/>
    <property type="match status" value="1"/>
</dbReference>
<keyword evidence="1" id="KW-0808">Transferase</keyword>
<evidence type="ECO:0000313" key="4">
    <source>
        <dbReference type="Proteomes" id="UP000051269"/>
    </source>
</evidence>
<dbReference type="PANTHER" id="PTHR32125">
    <property type="entry name" value="2-C-METHYL-D-ERYTHRITOL 4-PHOSPHATE CYTIDYLYLTRANSFERASE, CHLOROPLASTIC"/>
    <property type="match status" value="1"/>
</dbReference>
<comment type="caution">
    <text evidence="3">The sequence shown here is derived from an EMBL/GenBank/DDBJ whole genome shotgun (WGS) entry which is preliminary data.</text>
</comment>
<dbReference type="AlphaFoldDB" id="A0A0R2RQJ9"/>
<proteinExistence type="predicted"/>
<evidence type="ECO:0000313" key="3">
    <source>
        <dbReference type="EMBL" id="KRO62717.1"/>
    </source>
</evidence>
<evidence type="ECO:0008006" key="5">
    <source>
        <dbReference type="Google" id="ProtNLM"/>
    </source>
</evidence>
<sequence length="208" mass="22233">MTAIAGRPVLAYGLEVLLKSRGIEKVVVTVREDVRKDAADWVGKNLGSEAKRVEVIVGGRERQDSVGEGLKVLGSGVEWAVVHDAARVLTSVGLIEKVIQGAQGVGAAAAARKMSDTVRQADGQGKTIKLLDREGLWRMETPQVVRAEVLRAGLERARAEGMTLTDCLAAAELAGVTGFLVEADEPNLKITVPSDWELAEAWLGLKKK</sequence>
<keyword evidence="2" id="KW-0548">Nucleotidyltransferase</keyword>
<gene>
    <name evidence="3" type="ORF">ABR82_03650</name>
</gene>
<accession>A0A0R2RQJ9</accession>
<organism evidence="3 4">
    <name type="scientific">Verrucomicrobia subdivision 6 bacterium BACL9 MAG-120507-bin52</name>
    <dbReference type="NCBI Taxonomy" id="1655590"/>
    <lineage>
        <taxon>Bacteria</taxon>
        <taxon>Pseudomonadati</taxon>
        <taxon>Verrucomicrobiota</taxon>
        <taxon>Verrucomicrobiia</taxon>
        <taxon>Verrucomicrobiales</taxon>
        <taxon>Verrucomicrobia subdivision 6</taxon>
    </lineage>
</organism>
<dbReference type="Pfam" id="PF01128">
    <property type="entry name" value="IspD"/>
    <property type="match status" value="1"/>
</dbReference>